<gene>
    <name evidence="1" type="ORF">N8T08_006137</name>
</gene>
<dbReference type="EMBL" id="JAOPJF010000037">
    <property type="protein sequence ID" value="KAK1143736.1"/>
    <property type="molecule type" value="Genomic_DNA"/>
</dbReference>
<name>A0ACC3B1A3_9EURO</name>
<sequence length="144" mass="15671">MAYTIVLAIWKSENCYIPIAEDLPEARRVLLLVDSGATALFSDNEVLGDVVPPEKNEVIDINSVKFRDEIDSIDEIIEVDADPSDNCYLLYTSGSTGLPKGVIVTRGNLSAFTVAQSEYICRDVPDTLILGGKGSYLAHASRAF</sequence>
<comment type="caution">
    <text evidence="1">The sequence shown here is derived from an EMBL/GenBank/DDBJ whole genome shotgun (WGS) entry which is preliminary data.</text>
</comment>
<dbReference type="Proteomes" id="UP001177260">
    <property type="component" value="Unassembled WGS sequence"/>
</dbReference>
<proteinExistence type="predicted"/>
<evidence type="ECO:0000313" key="2">
    <source>
        <dbReference type="Proteomes" id="UP001177260"/>
    </source>
</evidence>
<keyword evidence="2" id="KW-1185">Reference proteome</keyword>
<accession>A0ACC3B1A3</accession>
<organism evidence="1 2">
    <name type="scientific">Aspergillus melleus</name>
    <dbReference type="NCBI Taxonomy" id="138277"/>
    <lineage>
        <taxon>Eukaryota</taxon>
        <taxon>Fungi</taxon>
        <taxon>Dikarya</taxon>
        <taxon>Ascomycota</taxon>
        <taxon>Pezizomycotina</taxon>
        <taxon>Eurotiomycetes</taxon>
        <taxon>Eurotiomycetidae</taxon>
        <taxon>Eurotiales</taxon>
        <taxon>Aspergillaceae</taxon>
        <taxon>Aspergillus</taxon>
        <taxon>Aspergillus subgen. Circumdati</taxon>
    </lineage>
</organism>
<reference evidence="1 2" key="1">
    <citation type="journal article" date="2023" name="ACS Omega">
        <title>Identification of the Neoaspergillic Acid Biosynthesis Gene Cluster by Establishing an In Vitro CRISPR-Ribonucleoprotein Genetic System in Aspergillus melleus.</title>
        <authorList>
            <person name="Yuan B."/>
            <person name="Grau M.F."/>
            <person name="Murata R.M."/>
            <person name="Torok T."/>
            <person name="Venkateswaran K."/>
            <person name="Stajich J.E."/>
            <person name="Wang C.C.C."/>
        </authorList>
    </citation>
    <scope>NUCLEOTIDE SEQUENCE [LARGE SCALE GENOMIC DNA]</scope>
    <source>
        <strain evidence="1 2">IMV 1140</strain>
    </source>
</reference>
<evidence type="ECO:0000313" key="1">
    <source>
        <dbReference type="EMBL" id="KAK1143736.1"/>
    </source>
</evidence>
<protein>
    <submittedName>
        <fullName evidence="1">Uncharacterized protein</fullName>
    </submittedName>
</protein>